<feature type="domain" description="AraC effector-binding" evidence="1">
    <location>
        <begin position="1"/>
        <end position="141"/>
    </location>
</feature>
<dbReference type="InterPro" id="IPR011256">
    <property type="entry name" value="Reg_factor_effector_dom_sf"/>
</dbReference>
<evidence type="ECO:0000313" key="2">
    <source>
        <dbReference type="EMBL" id="PUA36251.1"/>
    </source>
</evidence>
<protein>
    <submittedName>
        <fullName evidence="2">AraC family transcriptional regulator</fullName>
    </submittedName>
</protein>
<dbReference type="SUPFAM" id="SSF55136">
    <property type="entry name" value="Probable bacterial effector-binding domain"/>
    <property type="match status" value="1"/>
</dbReference>
<dbReference type="Proteomes" id="UP000244184">
    <property type="component" value="Unassembled WGS sequence"/>
</dbReference>
<reference evidence="2 3" key="1">
    <citation type="submission" date="2018-03" db="EMBL/GenBank/DDBJ databases">
        <title>Genome sequence of Paenibacillus elgii strain AC13 an antimicrobial compound producing bacteria.</title>
        <authorList>
            <person name="Kurokawa A.S."/>
            <person name="Araujo J.F."/>
            <person name="Costa R.A."/>
            <person name="Ortega D.B."/>
            <person name="Pires A.S."/>
            <person name="Pappas G.J.Jr."/>
            <person name="Franco O.L."/>
            <person name="Barreto C."/>
            <person name="Magalhaes B.S."/>
            <person name="Kruger R.H."/>
        </authorList>
    </citation>
    <scope>NUCLEOTIDE SEQUENCE [LARGE SCALE GENOMIC DNA]</scope>
    <source>
        <strain evidence="2 3">AC13</strain>
    </source>
</reference>
<dbReference type="AlphaFoldDB" id="A0A2T6FWG4"/>
<evidence type="ECO:0000259" key="1">
    <source>
        <dbReference type="SMART" id="SM00871"/>
    </source>
</evidence>
<dbReference type="SMART" id="SM00871">
    <property type="entry name" value="AraC_E_bind"/>
    <property type="match status" value="1"/>
</dbReference>
<dbReference type="Pfam" id="PF14526">
    <property type="entry name" value="Cass2"/>
    <property type="match status" value="1"/>
</dbReference>
<accession>A0A2T6FWG4</accession>
<name>A0A2T6FWG4_9BACL</name>
<evidence type="ECO:0000313" key="3">
    <source>
        <dbReference type="Proteomes" id="UP000244184"/>
    </source>
</evidence>
<dbReference type="Gene3D" id="3.20.80.10">
    <property type="entry name" value="Regulatory factor, effector binding domain"/>
    <property type="match status" value="1"/>
</dbReference>
<dbReference type="EMBL" id="PYHP01000072">
    <property type="protein sequence ID" value="PUA36251.1"/>
    <property type="molecule type" value="Genomic_DNA"/>
</dbReference>
<dbReference type="InterPro" id="IPR029441">
    <property type="entry name" value="Cass2"/>
</dbReference>
<comment type="caution">
    <text evidence="2">The sequence shown here is derived from an EMBL/GenBank/DDBJ whole genome shotgun (WGS) entry which is preliminary data.</text>
</comment>
<proteinExistence type="predicted"/>
<gene>
    <name evidence="2" type="ORF">C8Z91_27240</name>
</gene>
<sequence>MGEGLATEGPVWIPLLWKEANSKFAEISTLAKLNSDGSIVGIWGAMSDVDEKFERWKNEGKYLAGCEVLDDAEAPHGWVKWVIPSFKYVVVKCNLDSYKETFNQIIEDYLPNHAYTLVGAVQEFYDPKDNNGELSLFFPIEKI</sequence>
<organism evidence="2 3">
    <name type="scientific">Paenibacillus elgii</name>
    <dbReference type="NCBI Taxonomy" id="189691"/>
    <lineage>
        <taxon>Bacteria</taxon>
        <taxon>Bacillati</taxon>
        <taxon>Bacillota</taxon>
        <taxon>Bacilli</taxon>
        <taxon>Bacillales</taxon>
        <taxon>Paenibacillaceae</taxon>
        <taxon>Paenibacillus</taxon>
    </lineage>
</organism>
<dbReference type="InterPro" id="IPR010499">
    <property type="entry name" value="AraC_E-bd"/>
</dbReference>